<evidence type="ECO:0000256" key="10">
    <source>
        <dbReference type="RuleBase" id="RU363036"/>
    </source>
</evidence>
<dbReference type="Pfam" id="PF00579">
    <property type="entry name" value="tRNA-synt_1b"/>
    <property type="match status" value="1"/>
</dbReference>
<dbReference type="HOGENOM" id="CLU_032621_0_0_1"/>
<dbReference type="Gene3D" id="1.10.240.10">
    <property type="entry name" value="Tyrosyl-Transfer RNA Synthetase"/>
    <property type="match status" value="1"/>
</dbReference>
<dbReference type="PANTHER" id="PTHR10055">
    <property type="entry name" value="TRYPTOPHANYL-TRNA SYNTHETASE"/>
    <property type="match status" value="1"/>
</dbReference>
<dbReference type="GO" id="GO:0004830">
    <property type="term" value="F:tryptophan-tRNA ligase activity"/>
    <property type="evidence" value="ECO:0007669"/>
    <property type="project" value="UniProtKB-EC"/>
</dbReference>
<gene>
    <name evidence="11" type="ORF">Ao3042_08046</name>
</gene>
<dbReference type="InterPro" id="IPR002305">
    <property type="entry name" value="aa-tRNA-synth_Ic"/>
</dbReference>
<reference evidence="11 12" key="1">
    <citation type="journal article" date="2012" name="Eukaryot. Cell">
        <title>Draft genome sequence of Aspergillus oryzae strain 3.042.</title>
        <authorList>
            <person name="Zhao G."/>
            <person name="Yao Y."/>
            <person name="Qi W."/>
            <person name="Wang C."/>
            <person name="Hou L."/>
            <person name="Zeng B."/>
            <person name="Cao X."/>
        </authorList>
    </citation>
    <scope>NUCLEOTIDE SEQUENCE [LARGE SCALE GENOMIC DNA]</scope>
    <source>
        <strain evidence="11 12">3.042</strain>
    </source>
</reference>
<evidence type="ECO:0000313" key="12">
    <source>
        <dbReference type="Proteomes" id="UP000002812"/>
    </source>
</evidence>
<evidence type="ECO:0000256" key="6">
    <source>
        <dbReference type="ARBA" id="ARBA00022840"/>
    </source>
</evidence>
<keyword evidence="8 10" id="KW-0030">Aminoacyl-tRNA synthetase</keyword>
<dbReference type="EC" id="6.1.1.2" evidence="2"/>
<dbReference type="GO" id="GO:0006436">
    <property type="term" value="P:tryptophanyl-tRNA aminoacylation"/>
    <property type="evidence" value="ECO:0007669"/>
    <property type="project" value="InterPro"/>
</dbReference>
<dbReference type="GO" id="GO:0005524">
    <property type="term" value="F:ATP binding"/>
    <property type="evidence" value="ECO:0007669"/>
    <property type="project" value="UniProtKB-KW"/>
</dbReference>
<dbReference type="EMBL" id="AKHY01000172">
    <property type="protein sequence ID" value="EIT75866.1"/>
    <property type="molecule type" value="Genomic_DNA"/>
</dbReference>
<keyword evidence="7 10" id="KW-0648">Protein biosynthesis</keyword>
<evidence type="ECO:0000256" key="4">
    <source>
        <dbReference type="ARBA" id="ARBA00022598"/>
    </source>
</evidence>
<proteinExistence type="inferred from homology"/>
<dbReference type="SUPFAM" id="SSF52374">
    <property type="entry name" value="Nucleotidylyl transferase"/>
    <property type="match status" value="1"/>
</dbReference>
<evidence type="ECO:0000256" key="7">
    <source>
        <dbReference type="ARBA" id="ARBA00022917"/>
    </source>
</evidence>
<evidence type="ECO:0000256" key="8">
    <source>
        <dbReference type="ARBA" id="ARBA00023146"/>
    </source>
</evidence>
<dbReference type="OrthoDB" id="10261385at2759"/>
<dbReference type="FunFam" id="1.10.240.10:FF:000003">
    <property type="entry name" value="Tryptophan--tRNA ligase, cytoplasmic"/>
    <property type="match status" value="1"/>
</dbReference>
<evidence type="ECO:0000256" key="2">
    <source>
        <dbReference type="ARBA" id="ARBA00013161"/>
    </source>
</evidence>
<evidence type="ECO:0000256" key="5">
    <source>
        <dbReference type="ARBA" id="ARBA00022741"/>
    </source>
</evidence>
<comment type="similarity">
    <text evidence="1 10">Belongs to the class-I aminoacyl-tRNA synthetase family.</text>
</comment>
<dbReference type="NCBIfam" id="TIGR00233">
    <property type="entry name" value="trpS"/>
    <property type="match status" value="1"/>
</dbReference>
<evidence type="ECO:0000256" key="1">
    <source>
        <dbReference type="ARBA" id="ARBA00005594"/>
    </source>
</evidence>
<keyword evidence="5 10" id="KW-0547">Nucleotide-binding</keyword>
<dbReference type="Gene3D" id="3.40.50.620">
    <property type="entry name" value="HUPs"/>
    <property type="match status" value="1"/>
</dbReference>
<dbReference type="Proteomes" id="UP000002812">
    <property type="component" value="Unassembled WGS sequence"/>
</dbReference>
<dbReference type="GO" id="GO:0005737">
    <property type="term" value="C:cytoplasm"/>
    <property type="evidence" value="ECO:0007669"/>
    <property type="project" value="TreeGrafter"/>
</dbReference>
<comment type="caution">
    <text evidence="11">The sequence shown here is derived from an EMBL/GenBank/DDBJ whole genome shotgun (WGS) entry which is preliminary data.</text>
</comment>
<name>I8IDE1_ASPO3</name>
<keyword evidence="4 10" id="KW-0436">Ligase</keyword>
<protein>
    <recommendedName>
        <fullName evidence="3">Tryptophan--tRNA ligase, cytoplasmic</fullName>
        <ecNumber evidence="2">6.1.1.2</ecNumber>
    </recommendedName>
    <alternativeName>
        <fullName evidence="9">Tryptophanyl-tRNA synthetase</fullName>
    </alternativeName>
</protein>
<sequence>MLTDDEKALFKDNLTFEETMEYAKENARDIIAIGFDKKKTFIYSDLKYLSNHFLMNAWEFSKLVTFNQVRGAFGFNESTNIGRIFFPSVQCVAAFATSYPEIWTDDPQPTRTQSIANIPCLIPMGIDQDPYFRLLRDNAHKMRFPSPKPALIHSKFLTALQGPGGKMSSSNPNSAIFMSDTPKQIKTKINKYAFSGGQVSVDDHRRLGGNPDVDVSYIYLTYFEEDDAKLEEVYKSYKSGSLLTGELKKMAIEALQEYVRLFQERRGLVTDEVLEEYMQPRKLVWEGNQKPVKESF</sequence>
<evidence type="ECO:0000256" key="9">
    <source>
        <dbReference type="ARBA" id="ARBA00030268"/>
    </source>
</evidence>
<evidence type="ECO:0000256" key="3">
    <source>
        <dbReference type="ARBA" id="ARBA00013782"/>
    </source>
</evidence>
<dbReference type="PRINTS" id="PR01039">
    <property type="entry name" value="TRNASYNTHTRP"/>
</dbReference>
<evidence type="ECO:0000313" key="11">
    <source>
        <dbReference type="EMBL" id="EIT75866.1"/>
    </source>
</evidence>
<dbReference type="PANTHER" id="PTHR10055:SF1">
    <property type="entry name" value="TRYPTOPHAN--TRNA LIGASE, CYTOPLASMIC"/>
    <property type="match status" value="1"/>
</dbReference>
<accession>I8IDE1</accession>
<reference evidence="12" key="2">
    <citation type="submission" date="2012-06" db="EMBL/GenBank/DDBJ databases">
        <title>Comparative genomic analyses of Aspergillus oryzae 3.042 and A. oryzae RIB40 for soy-sauce fermentation.</title>
        <authorList>
            <person name="Zhao G."/>
            <person name="Hou L."/>
            <person name="Wang C."/>
            <person name="Cao X."/>
        </authorList>
    </citation>
    <scope>NUCLEOTIDE SEQUENCE [LARGE SCALE GENOMIC DNA]</scope>
    <source>
        <strain evidence="12">3.042</strain>
    </source>
</reference>
<keyword evidence="6 10" id="KW-0067">ATP-binding</keyword>
<dbReference type="AlphaFoldDB" id="I8IDE1"/>
<dbReference type="InterPro" id="IPR014729">
    <property type="entry name" value="Rossmann-like_a/b/a_fold"/>
</dbReference>
<dbReference type="InterPro" id="IPR002306">
    <property type="entry name" value="Trp-tRNA-ligase"/>
</dbReference>
<organism evidence="11 12">
    <name type="scientific">Aspergillus oryzae (strain 3.042)</name>
    <name type="common">Yellow koji mold</name>
    <dbReference type="NCBI Taxonomy" id="1160506"/>
    <lineage>
        <taxon>Eukaryota</taxon>
        <taxon>Fungi</taxon>
        <taxon>Dikarya</taxon>
        <taxon>Ascomycota</taxon>
        <taxon>Pezizomycotina</taxon>
        <taxon>Eurotiomycetes</taxon>
        <taxon>Eurotiomycetidae</taxon>
        <taxon>Eurotiales</taxon>
        <taxon>Aspergillaceae</taxon>
        <taxon>Aspergillus</taxon>
        <taxon>Aspergillus subgen. Circumdati</taxon>
    </lineage>
</organism>